<evidence type="ECO:0000259" key="1">
    <source>
        <dbReference type="Pfam" id="PF07238"/>
    </source>
</evidence>
<proteinExistence type="predicted"/>
<sequence length="122" mass="13464">MLIASKLYAEKPAERRVFGRVAADIRARLGGKNHGPQSVVVRNVSKGGFMVEDWVGLATGQRVDIEMPPLARMRATVVWTVGKQAGCEFWEPLNERQFDVVLDAHAPPVVHEAPVFGRKGQC</sequence>
<dbReference type="Gene3D" id="2.40.10.220">
    <property type="entry name" value="predicted glycosyltransferase like domains"/>
    <property type="match status" value="1"/>
</dbReference>
<accession>A0A842HY62</accession>
<dbReference type="Pfam" id="PF07238">
    <property type="entry name" value="PilZ"/>
    <property type="match status" value="1"/>
</dbReference>
<evidence type="ECO:0000313" key="3">
    <source>
        <dbReference type="Proteomes" id="UP000564378"/>
    </source>
</evidence>
<reference evidence="2 3" key="1">
    <citation type="submission" date="2020-08" db="EMBL/GenBank/DDBJ databases">
        <title>Draft genome sequence of Parasphingopyxis sp. GrpM-11.</title>
        <authorList>
            <person name="Oh J."/>
            <person name="Roh D.-H."/>
        </authorList>
    </citation>
    <scope>NUCLEOTIDE SEQUENCE [LARGE SCALE GENOMIC DNA]</scope>
    <source>
        <strain evidence="2 3">GrpM-11</strain>
    </source>
</reference>
<organism evidence="2 3">
    <name type="scientific">Parasphingopyxis marina</name>
    <dbReference type="NCBI Taxonomy" id="2761622"/>
    <lineage>
        <taxon>Bacteria</taxon>
        <taxon>Pseudomonadati</taxon>
        <taxon>Pseudomonadota</taxon>
        <taxon>Alphaproteobacteria</taxon>
        <taxon>Sphingomonadales</taxon>
        <taxon>Sphingomonadaceae</taxon>
        <taxon>Parasphingopyxis</taxon>
    </lineage>
</organism>
<evidence type="ECO:0000313" key="2">
    <source>
        <dbReference type="EMBL" id="MBC2777269.1"/>
    </source>
</evidence>
<keyword evidence="3" id="KW-1185">Reference proteome</keyword>
<dbReference type="Proteomes" id="UP000564378">
    <property type="component" value="Unassembled WGS sequence"/>
</dbReference>
<dbReference type="GO" id="GO:0035438">
    <property type="term" value="F:cyclic-di-GMP binding"/>
    <property type="evidence" value="ECO:0007669"/>
    <property type="project" value="InterPro"/>
</dbReference>
<feature type="domain" description="PilZ" evidence="1">
    <location>
        <begin position="14"/>
        <end position="98"/>
    </location>
</feature>
<protein>
    <submittedName>
        <fullName evidence="2">PilZ domain-containing protein</fullName>
    </submittedName>
</protein>
<dbReference type="SUPFAM" id="SSF141371">
    <property type="entry name" value="PilZ domain-like"/>
    <property type="match status" value="1"/>
</dbReference>
<name>A0A842HY62_9SPHN</name>
<dbReference type="EMBL" id="JACJVJ010000001">
    <property type="protein sequence ID" value="MBC2777269.1"/>
    <property type="molecule type" value="Genomic_DNA"/>
</dbReference>
<dbReference type="InterPro" id="IPR009875">
    <property type="entry name" value="PilZ_domain"/>
</dbReference>
<dbReference type="AlphaFoldDB" id="A0A842HY62"/>
<comment type="caution">
    <text evidence="2">The sequence shown here is derived from an EMBL/GenBank/DDBJ whole genome shotgun (WGS) entry which is preliminary data.</text>
</comment>
<dbReference type="RefSeq" id="WP_185800489.1">
    <property type="nucleotide sequence ID" value="NZ_JACJVJ010000001.1"/>
</dbReference>
<gene>
    <name evidence="2" type="ORF">H6P80_06510</name>
</gene>